<dbReference type="SUPFAM" id="SSF51064">
    <property type="entry name" value="Head domain of nucleotide exchange factor GrpE"/>
    <property type="match status" value="1"/>
</dbReference>
<evidence type="ECO:0000256" key="8">
    <source>
        <dbReference type="SAM" id="Coils"/>
    </source>
</evidence>
<dbReference type="InterPro" id="IPR009012">
    <property type="entry name" value="GrpE_head"/>
</dbReference>
<dbReference type="AlphaFoldDB" id="A0ABD3PIQ3"/>
<evidence type="ECO:0000256" key="4">
    <source>
        <dbReference type="ARBA" id="ARBA00022490"/>
    </source>
</evidence>
<gene>
    <name evidence="11" type="ORF">HJC23_000145</name>
</gene>
<feature type="compositionally biased region" description="Low complexity" evidence="9">
    <location>
        <begin position="58"/>
        <end position="67"/>
    </location>
</feature>
<evidence type="ECO:0000256" key="1">
    <source>
        <dbReference type="ARBA" id="ARBA00004496"/>
    </source>
</evidence>
<feature type="signal peptide" evidence="10">
    <location>
        <begin position="1"/>
        <end position="23"/>
    </location>
</feature>
<comment type="subunit">
    <text evidence="3">Homodimer.</text>
</comment>
<evidence type="ECO:0008006" key="13">
    <source>
        <dbReference type="Google" id="ProtNLM"/>
    </source>
</evidence>
<protein>
    <recommendedName>
        <fullName evidence="13">GrpE protein homolog</fullName>
    </recommendedName>
</protein>
<dbReference type="EMBL" id="JABMIG020000166">
    <property type="protein sequence ID" value="KAL3787903.1"/>
    <property type="molecule type" value="Genomic_DNA"/>
</dbReference>
<keyword evidence="8" id="KW-0175">Coiled coil</keyword>
<dbReference type="FunFam" id="2.30.22.10:FF:000001">
    <property type="entry name" value="Protein GrpE"/>
    <property type="match status" value="1"/>
</dbReference>
<accession>A0ABD3PIQ3</accession>
<dbReference type="Pfam" id="PF01025">
    <property type="entry name" value="GrpE"/>
    <property type="match status" value="1"/>
</dbReference>
<feature type="chain" id="PRO_5044748219" description="GrpE protein homolog" evidence="10">
    <location>
        <begin position="24"/>
        <end position="260"/>
    </location>
</feature>
<evidence type="ECO:0000256" key="6">
    <source>
        <dbReference type="ARBA" id="ARBA00023186"/>
    </source>
</evidence>
<feature type="region of interest" description="Disordered" evidence="9">
    <location>
        <begin position="50"/>
        <end position="87"/>
    </location>
</feature>
<comment type="caution">
    <text evidence="11">The sequence shown here is derived from an EMBL/GenBank/DDBJ whole genome shotgun (WGS) entry which is preliminary data.</text>
</comment>
<dbReference type="PANTHER" id="PTHR21237">
    <property type="entry name" value="GRPE PROTEIN"/>
    <property type="match status" value="1"/>
</dbReference>
<keyword evidence="12" id="KW-1185">Reference proteome</keyword>
<feature type="compositionally biased region" description="Basic and acidic residues" evidence="9">
    <location>
        <begin position="68"/>
        <end position="80"/>
    </location>
</feature>
<comment type="subcellular location">
    <subcellularLocation>
        <location evidence="1">Cytoplasm</location>
    </subcellularLocation>
</comment>
<evidence type="ECO:0000256" key="3">
    <source>
        <dbReference type="ARBA" id="ARBA00011738"/>
    </source>
</evidence>
<dbReference type="GO" id="GO:0005737">
    <property type="term" value="C:cytoplasm"/>
    <property type="evidence" value="ECO:0007669"/>
    <property type="project" value="UniProtKB-SubCell"/>
</dbReference>
<evidence type="ECO:0000256" key="7">
    <source>
        <dbReference type="RuleBase" id="RU004478"/>
    </source>
</evidence>
<sequence>MTAFAIKRIILALPIFTATPANGFLTPRARSVSTLAQSPTLRLTRQSSLYASADDSEASSTEASSEEPASKESEEEKAPEEPNDILNSPAFLQRKVEVLRSDVAALDKSIEEANAVYAANKEEWSDKFDKLNEESRMMQERFTKLGADQTALATVDVVKQMLNVIDTYERAFNAIEPSTDEQHNIVAAYRETYDKILDCFAELNVTKVETVGAEFDYELHQAMMQMVSDEYEEGVVCQEFAPGWVCGDRLIRPAMVAVTA</sequence>
<keyword evidence="4" id="KW-0963">Cytoplasm</keyword>
<evidence type="ECO:0000256" key="10">
    <source>
        <dbReference type="SAM" id="SignalP"/>
    </source>
</evidence>
<evidence type="ECO:0000313" key="11">
    <source>
        <dbReference type="EMBL" id="KAL3787903.1"/>
    </source>
</evidence>
<keyword evidence="10" id="KW-0732">Signal</keyword>
<organism evidence="11 12">
    <name type="scientific">Cyclotella cryptica</name>
    <dbReference type="NCBI Taxonomy" id="29204"/>
    <lineage>
        <taxon>Eukaryota</taxon>
        <taxon>Sar</taxon>
        <taxon>Stramenopiles</taxon>
        <taxon>Ochrophyta</taxon>
        <taxon>Bacillariophyta</taxon>
        <taxon>Coscinodiscophyceae</taxon>
        <taxon>Thalassiosirophycidae</taxon>
        <taxon>Stephanodiscales</taxon>
        <taxon>Stephanodiscaceae</taxon>
        <taxon>Cyclotella</taxon>
    </lineage>
</organism>
<dbReference type="InterPro" id="IPR013805">
    <property type="entry name" value="GrpE_CC"/>
</dbReference>
<comment type="similarity">
    <text evidence="2 7">Belongs to the GrpE family.</text>
</comment>
<keyword evidence="6" id="KW-0143">Chaperone</keyword>
<dbReference type="Proteomes" id="UP001516023">
    <property type="component" value="Unassembled WGS sequence"/>
</dbReference>
<proteinExistence type="inferred from homology"/>
<dbReference type="SUPFAM" id="SSF58014">
    <property type="entry name" value="Coiled-coil domain of nucleotide exchange factor GrpE"/>
    <property type="match status" value="1"/>
</dbReference>
<evidence type="ECO:0000256" key="9">
    <source>
        <dbReference type="SAM" id="MobiDB-lite"/>
    </source>
</evidence>
<dbReference type="Gene3D" id="2.30.22.10">
    <property type="entry name" value="Head domain of nucleotide exchange factor GrpE"/>
    <property type="match status" value="1"/>
</dbReference>
<name>A0ABD3PIQ3_9STRA</name>
<evidence type="ECO:0000256" key="5">
    <source>
        <dbReference type="ARBA" id="ARBA00023016"/>
    </source>
</evidence>
<evidence type="ECO:0000313" key="12">
    <source>
        <dbReference type="Proteomes" id="UP001516023"/>
    </source>
</evidence>
<dbReference type="InterPro" id="IPR000740">
    <property type="entry name" value="GrpE"/>
</dbReference>
<dbReference type="CDD" id="cd00446">
    <property type="entry name" value="GrpE"/>
    <property type="match status" value="1"/>
</dbReference>
<dbReference type="PANTHER" id="PTHR21237:SF40">
    <property type="entry name" value="CELL CYCLE AND APOPTOSIS REGULATOR PROTEIN 2"/>
    <property type="match status" value="1"/>
</dbReference>
<dbReference type="HAMAP" id="MF_01151">
    <property type="entry name" value="GrpE"/>
    <property type="match status" value="1"/>
</dbReference>
<feature type="coiled-coil region" evidence="8">
    <location>
        <begin position="114"/>
        <end position="141"/>
    </location>
</feature>
<evidence type="ECO:0000256" key="2">
    <source>
        <dbReference type="ARBA" id="ARBA00009054"/>
    </source>
</evidence>
<keyword evidence="5" id="KW-0346">Stress response</keyword>
<dbReference type="PRINTS" id="PR00773">
    <property type="entry name" value="GRPEPROTEIN"/>
</dbReference>
<reference evidence="11 12" key="1">
    <citation type="journal article" date="2020" name="G3 (Bethesda)">
        <title>Improved Reference Genome for Cyclotella cryptica CCMP332, a Model for Cell Wall Morphogenesis, Salinity Adaptation, and Lipid Production in Diatoms (Bacillariophyta).</title>
        <authorList>
            <person name="Roberts W.R."/>
            <person name="Downey K.M."/>
            <person name="Ruck E.C."/>
            <person name="Traller J.C."/>
            <person name="Alverson A.J."/>
        </authorList>
    </citation>
    <scope>NUCLEOTIDE SEQUENCE [LARGE SCALE GENOMIC DNA]</scope>
    <source>
        <strain evidence="11 12">CCMP332</strain>
    </source>
</reference>
<dbReference type="Gene3D" id="3.90.20.20">
    <property type="match status" value="1"/>
</dbReference>